<reference evidence="2 3" key="1">
    <citation type="submission" date="2018-04" db="EMBL/GenBank/DDBJ databases">
        <title>The genome of golden apple snail Pomacea canaliculata provides insight into stress tolerance and invasive adaptation.</title>
        <authorList>
            <person name="Liu C."/>
            <person name="Liu B."/>
            <person name="Ren Y."/>
            <person name="Zhang Y."/>
            <person name="Wang H."/>
            <person name="Li S."/>
            <person name="Jiang F."/>
            <person name="Yin L."/>
            <person name="Zhang G."/>
            <person name="Qian W."/>
            <person name="Fan W."/>
        </authorList>
    </citation>
    <scope>NUCLEOTIDE SEQUENCE [LARGE SCALE GENOMIC DNA]</scope>
    <source>
        <strain evidence="2">SZHN2017</strain>
        <tissue evidence="2">Muscle</tissue>
    </source>
</reference>
<dbReference type="CDD" id="cd07042">
    <property type="entry name" value="STAS_SulP_like_sulfate_transporter"/>
    <property type="match status" value="1"/>
</dbReference>
<comment type="caution">
    <text evidence="2">The sequence shown here is derived from an EMBL/GenBank/DDBJ whole genome shotgun (WGS) entry which is preliminary data.</text>
</comment>
<evidence type="ECO:0000259" key="1">
    <source>
        <dbReference type="PROSITE" id="PS50801"/>
    </source>
</evidence>
<sequence>MADTKPDYIMAGDSSFSRGGSLPSLSAAVDRATFGYQEWPIANGSTVSLTPNKNWSTNSLDNPMFANDIEASGSFQRRKESTANGLNRSISTSTVETTIDTGSQTTLRKSMASTVTLTLNEEELDEYGEVIISDEKLKMMRKIHHIIIDCTPINYIDTSGCNVLSHIYTEYGHVGIKVFLAGFSSDMRRSLQARWRLRQDPTGQLLLPARGRCGCGQETQGGVSLPKELGGLL</sequence>
<proteinExistence type="predicted"/>
<dbReference type="SUPFAM" id="SSF52091">
    <property type="entry name" value="SpoIIaa-like"/>
    <property type="match status" value="1"/>
</dbReference>
<name>A0A2T7PKE7_POMCA</name>
<dbReference type="PROSITE" id="PS50801">
    <property type="entry name" value="STAS"/>
    <property type="match status" value="1"/>
</dbReference>
<organism evidence="2 3">
    <name type="scientific">Pomacea canaliculata</name>
    <name type="common">Golden apple snail</name>
    <dbReference type="NCBI Taxonomy" id="400727"/>
    <lineage>
        <taxon>Eukaryota</taxon>
        <taxon>Metazoa</taxon>
        <taxon>Spiralia</taxon>
        <taxon>Lophotrochozoa</taxon>
        <taxon>Mollusca</taxon>
        <taxon>Gastropoda</taxon>
        <taxon>Caenogastropoda</taxon>
        <taxon>Architaenioglossa</taxon>
        <taxon>Ampullarioidea</taxon>
        <taxon>Ampullariidae</taxon>
        <taxon>Pomacea</taxon>
    </lineage>
</organism>
<dbReference type="Pfam" id="PF01740">
    <property type="entry name" value="STAS"/>
    <property type="match status" value="1"/>
</dbReference>
<protein>
    <recommendedName>
        <fullName evidence="1">STAS domain-containing protein</fullName>
    </recommendedName>
</protein>
<dbReference type="InterPro" id="IPR002645">
    <property type="entry name" value="STAS_dom"/>
</dbReference>
<dbReference type="Gene3D" id="3.30.750.24">
    <property type="entry name" value="STAS domain"/>
    <property type="match status" value="1"/>
</dbReference>
<dbReference type="InterPro" id="IPR036513">
    <property type="entry name" value="STAS_dom_sf"/>
</dbReference>
<dbReference type="OrthoDB" id="288203at2759"/>
<evidence type="ECO:0000313" key="3">
    <source>
        <dbReference type="Proteomes" id="UP000245119"/>
    </source>
</evidence>
<keyword evidence="3" id="KW-1185">Reference proteome</keyword>
<accession>A0A2T7PKE7</accession>
<dbReference type="EMBL" id="PZQS01000003">
    <property type="protein sequence ID" value="PVD33874.1"/>
    <property type="molecule type" value="Genomic_DNA"/>
</dbReference>
<gene>
    <name evidence="2" type="ORF">C0Q70_05136</name>
</gene>
<feature type="domain" description="STAS" evidence="1">
    <location>
        <begin position="95"/>
        <end position="192"/>
    </location>
</feature>
<dbReference type="AlphaFoldDB" id="A0A2T7PKE7"/>
<dbReference type="Proteomes" id="UP000245119">
    <property type="component" value="Linkage Group LG3"/>
</dbReference>
<evidence type="ECO:0000313" key="2">
    <source>
        <dbReference type="EMBL" id="PVD33874.1"/>
    </source>
</evidence>